<dbReference type="PROSITE" id="PS50157">
    <property type="entry name" value="ZINC_FINGER_C2H2_2"/>
    <property type="match status" value="1"/>
</dbReference>
<comment type="subcellular location">
    <subcellularLocation>
        <location evidence="1">Nucleus</location>
    </subcellularLocation>
</comment>
<dbReference type="SUPFAM" id="SSF57667">
    <property type="entry name" value="beta-beta-alpha zinc fingers"/>
    <property type="match status" value="1"/>
</dbReference>
<name>A0A9P6FYP5_9FUNG</name>
<feature type="region of interest" description="Disordered" evidence="8">
    <location>
        <begin position="105"/>
        <end position="195"/>
    </location>
</feature>
<protein>
    <recommendedName>
        <fullName evidence="9">C2H2-type domain-containing protein</fullName>
    </recommendedName>
</protein>
<feature type="region of interest" description="Disordered" evidence="8">
    <location>
        <begin position="324"/>
        <end position="399"/>
    </location>
</feature>
<dbReference type="GO" id="GO:0010468">
    <property type="term" value="P:regulation of gene expression"/>
    <property type="evidence" value="ECO:0007669"/>
    <property type="project" value="TreeGrafter"/>
</dbReference>
<dbReference type="Proteomes" id="UP000780801">
    <property type="component" value="Unassembled WGS sequence"/>
</dbReference>
<evidence type="ECO:0000256" key="4">
    <source>
        <dbReference type="ARBA" id="ARBA00022771"/>
    </source>
</evidence>
<dbReference type="EMBL" id="JAABOA010000657">
    <property type="protein sequence ID" value="KAF9583576.1"/>
    <property type="molecule type" value="Genomic_DNA"/>
</dbReference>
<keyword evidence="3" id="KW-0677">Repeat</keyword>
<feature type="region of interest" description="Disordered" evidence="8">
    <location>
        <begin position="441"/>
        <end position="463"/>
    </location>
</feature>
<feature type="compositionally biased region" description="Low complexity" evidence="8">
    <location>
        <begin position="349"/>
        <end position="359"/>
    </location>
</feature>
<feature type="compositionally biased region" description="Low complexity" evidence="8">
    <location>
        <begin position="387"/>
        <end position="399"/>
    </location>
</feature>
<keyword evidence="11" id="KW-1185">Reference proteome</keyword>
<evidence type="ECO:0000313" key="10">
    <source>
        <dbReference type="EMBL" id="KAF9583576.1"/>
    </source>
</evidence>
<dbReference type="InterPro" id="IPR036236">
    <property type="entry name" value="Znf_C2H2_sf"/>
</dbReference>
<dbReference type="SMART" id="SM00355">
    <property type="entry name" value="ZnF_C2H2"/>
    <property type="match status" value="2"/>
</dbReference>
<evidence type="ECO:0000256" key="6">
    <source>
        <dbReference type="ARBA" id="ARBA00023242"/>
    </source>
</evidence>
<dbReference type="GO" id="GO:0008270">
    <property type="term" value="F:zinc ion binding"/>
    <property type="evidence" value="ECO:0007669"/>
    <property type="project" value="UniProtKB-KW"/>
</dbReference>
<comment type="caution">
    <text evidence="10">The sequence shown here is derived from an EMBL/GenBank/DDBJ whole genome shotgun (WGS) entry which is preliminary data.</text>
</comment>
<feature type="region of interest" description="Disordered" evidence="8">
    <location>
        <begin position="221"/>
        <end position="247"/>
    </location>
</feature>
<dbReference type="OrthoDB" id="3437960at2759"/>
<feature type="compositionally biased region" description="Low complexity" evidence="8">
    <location>
        <begin position="108"/>
        <end position="123"/>
    </location>
</feature>
<keyword evidence="2" id="KW-0479">Metal-binding</keyword>
<dbReference type="GO" id="GO:0005634">
    <property type="term" value="C:nucleus"/>
    <property type="evidence" value="ECO:0007669"/>
    <property type="project" value="UniProtKB-SubCell"/>
</dbReference>
<organism evidence="10 11">
    <name type="scientific">Lunasporangiospora selenospora</name>
    <dbReference type="NCBI Taxonomy" id="979761"/>
    <lineage>
        <taxon>Eukaryota</taxon>
        <taxon>Fungi</taxon>
        <taxon>Fungi incertae sedis</taxon>
        <taxon>Mucoromycota</taxon>
        <taxon>Mortierellomycotina</taxon>
        <taxon>Mortierellomycetes</taxon>
        <taxon>Mortierellales</taxon>
        <taxon>Mortierellaceae</taxon>
        <taxon>Lunasporangiospora</taxon>
    </lineage>
</organism>
<keyword evidence="6" id="KW-0539">Nucleus</keyword>
<dbReference type="AlphaFoldDB" id="A0A9P6FYP5"/>
<gene>
    <name evidence="10" type="ORF">BGW38_009131</name>
</gene>
<dbReference type="InterPro" id="IPR013087">
    <property type="entry name" value="Znf_C2H2_type"/>
</dbReference>
<dbReference type="InterPro" id="IPR050331">
    <property type="entry name" value="Zinc_finger"/>
</dbReference>
<keyword evidence="5" id="KW-0862">Zinc</keyword>
<evidence type="ECO:0000256" key="8">
    <source>
        <dbReference type="SAM" id="MobiDB-lite"/>
    </source>
</evidence>
<evidence type="ECO:0000256" key="1">
    <source>
        <dbReference type="ARBA" id="ARBA00004123"/>
    </source>
</evidence>
<keyword evidence="4 7" id="KW-0863">Zinc-finger</keyword>
<accession>A0A9P6FYP5</accession>
<sequence length="463" mass="49319">ETRSRATEDMDTDGMDMVMAAVINAANSSGSLIMSESVDQDSELDPDGNRPAECPYCHKLFGSKGLLRSHVVSHSSERPFVCWDCADKSYKRNHDLLRHRREKHNLDGGVVTSRGRSNSSSTASGGGGNGGSSTTNGGSVMPLTGLGSTVQSRRRSKQSQRQSQSLQSPTGPMSDDQQLQVQPSQQQPLFTSAGHGILGANGSPLSLLYMGGLSSPMDSFGPGGLEYQHSPHLHHPGHPHHPHALQHQPTSTFESQVAVAMGHIGLGIGHGLDFGGFKDPTLSSILSIPPSPMTHGPTASMASILAGTKVGDGRRRSRECAATIMGAEGADSPELRKIKQHKPTPINTPTLSSNSLLMMSPPPPYTPSQPSPFSQQHQSQPPPPHQQQPHQHQQQQQLHPLQLQLQQSSPFPLSAATTVLSPNSVVPSGLQQGYHHPFHLMGNLGGAGGSNNHGHGIRNTNQR</sequence>
<feature type="compositionally biased region" description="Low complexity" evidence="8">
    <location>
        <begin position="159"/>
        <end position="189"/>
    </location>
</feature>
<feature type="compositionally biased region" description="Pro residues" evidence="8">
    <location>
        <begin position="360"/>
        <end position="370"/>
    </location>
</feature>
<dbReference type="PANTHER" id="PTHR16515:SF66">
    <property type="entry name" value="C2H2-TYPE DOMAIN-CONTAINING PROTEIN"/>
    <property type="match status" value="1"/>
</dbReference>
<feature type="compositionally biased region" description="Basic residues" evidence="8">
    <location>
        <begin position="231"/>
        <end position="244"/>
    </location>
</feature>
<proteinExistence type="predicted"/>
<dbReference type="PANTHER" id="PTHR16515">
    <property type="entry name" value="PR DOMAIN ZINC FINGER PROTEIN"/>
    <property type="match status" value="1"/>
</dbReference>
<evidence type="ECO:0000256" key="3">
    <source>
        <dbReference type="ARBA" id="ARBA00022737"/>
    </source>
</evidence>
<evidence type="ECO:0000313" key="11">
    <source>
        <dbReference type="Proteomes" id="UP000780801"/>
    </source>
</evidence>
<evidence type="ECO:0000259" key="9">
    <source>
        <dbReference type="PROSITE" id="PS50157"/>
    </source>
</evidence>
<evidence type="ECO:0000256" key="7">
    <source>
        <dbReference type="PROSITE-ProRule" id="PRU00042"/>
    </source>
</evidence>
<reference evidence="10" key="1">
    <citation type="journal article" date="2020" name="Fungal Divers.">
        <title>Resolving the Mortierellaceae phylogeny through synthesis of multi-gene phylogenetics and phylogenomics.</title>
        <authorList>
            <person name="Vandepol N."/>
            <person name="Liber J."/>
            <person name="Desiro A."/>
            <person name="Na H."/>
            <person name="Kennedy M."/>
            <person name="Barry K."/>
            <person name="Grigoriev I.V."/>
            <person name="Miller A.N."/>
            <person name="O'Donnell K."/>
            <person name="Stajich J.E."/>
            <person name="Bonito G."/>
        </authorList>
    </citation>
    <scope>NUCLEOTIDE SEQUENCE</scope>
    <source>
        <strain evidence="10">KOD1015</strain>
    </source>
</reference>
<feature type="non-terminal residue" evidence="10">
    <location>
        <position position="1"/>
    </location>
</feature>
<feature type="domain" description="C2H2-type" evidence="9">
    <location>
        <begin position="52"/>
        <end position="79"/>
    </location>
</feature>
<evidence type="ECO:0000256" key="5">
    <source>
        <dbReference type="ARBA" id="ARBA00022833"/>
    </source>
</evidence>
<evidence type="ECO:0000256" key="2">
    <source>
        <dbReference type="ARBA" id="ARBA00022723"/>
    </source>
</evidence>
<dbReference type="PROSITE" id="PS00028">
    <property type="entry name" value="ZINC_FINGER_C2H2_1"/>
    <property type="match status" value="1"/>
</dbReference>
<dbReference type="Gene3D" id="3.30.160.60">
    <property type="entry name" value="Classic Zinc Finger"/>
    <property type="match status" value="2"/>
</dbReference>